<reference evidence="7" key="1">
    <citation type="submission" date="2021-01" db="EMBL/GenBank/DDBJ databases">
        <authorList>
            <person name="Corre E."/>
            <person name="Pelletier E."/>
            <person name="Niang G."/>
            <person name="Scheremetjew M."/>
            <person name="Finn R."/>
            <person name="Kale V."/>
            <person name="Holt S."/>
            <person name="Cochrane G."/>
            <person name="Meng A."/>
            <person name="Brown T."/>
            <person name="Cohen L."/>
        </authorList>
    </citation>
    <scope>NUCLEOTIDE SEQUENCE</scope>
    <source>
        <strain evidence="7">CCAP 955/1</strain>
    </source>
</reference>
<dbReference type="PANTHER" id="PTHR18034">
    <property type="entry name" value="CELL CYCLE CONTROL PROTEIN CWF22-RELATED"/>
    <property type="match status" value="1"/>
</dbReference>
<feature type="coiled-coil region" evidence="4">
    <location>
        <begin position="271"/>
        <end position="298"/>
    </location>
</feature>
<dbReference type="EMBL" id="HBIC01051090">
    <property type="protein sequence ID" value="CAE0297295.1"/>
    <property type="molecule type" value="Transcribed_RNA"/>
</dbReference>
<feature type="compositionally biased region" description="Basic and acidic residues" evidence="5">
    <location>
        <begin position="58"/>
        <end position="76"/>
    </location>
</feature>
<evidence type="ECO:0000313" key="7">
    <source>
        <dbReference type="EMBL" id="CAE0297295.1"/>
    </source>
</evidence>
<feature type="region of interest" description="Disordered" evidence="5">
    <location>
        <begin position="58"/>
        <end position="225"/>
    </location>
</feature>
<keyword evidence="4" id="KW-0175">Coiled coil</keyword>
<dbReference type="GO" id="GO:0003723">
    <property type="term" value="F:RNA binding"/>
    <property type="evidence" value="ECO:0007669"/>
    <property type="project" value="InterPro"/>
</dbReference>
<gene>
    <name evidence="7" type="ORF">SELO1098_LOCUS26149</name>
</gene>
<feature type="compositionally biased region" description="Acidic residues" evidence="5">
    <location>
        <begin position="113"/>
        <end position="138"/>
    </location>
</feature>
<proteinExistence type="inferred from homology"/>
<evidence type="ECO:0000256" key="2">
    <source>
        <dbReference type="ARBA" id="ARBA00006856"/>
    </source>
</evidence>
<dbReference type="SUPFAM" id="SSF48371">
    <property type="entry name" value="ARM repeat"/>
    <property type="match status" value="1"/>
</dbReference>
<comment type="similarity">
    <text evidence="2">Belongs to the CWC22 family.</text>
</comment>
<dbReference type="SMART" id="SM00544">
    <property type="entry name" value="MA3"/>
    <property type="match status" value="1"/>
</dbReference>
<feature type="compositionally biased region" description="Acidic residues" evidence="5">
    <location>
        <begin position="182"/>
        <end position="194"/>
    </location>
</feature>
<dbReference type="InterPro" id="IPR003891">
    <property type="entry name" value="Initiation_fac_eIF4g_MI"/>
</dbReference>
<evidence type="ECO:0000256" key="3">
    <source>
        <dbReference type="ARBA" id="ARBA00023242"/>
    </source>
</evidence>
<dbReference type="Pfam" id="PF02847">
    <property type="entry name" value="MA3"/>
    <property type="match status" value="1"/>
</dbReference>
<keyword evidence="3" id="KW-0539">Nucleus</keyword>
<dbReference type="PANTHER" id="PTHR18034:SF4">
    <property type="entry name" value="NUCLEOLAR MIF4G DOMAIN-CONTAINING PROTEIN 1"/>
    <property type="match status" value="1"/>
</dbReference>
<dbReference type="AlphaFoldDB" id="A0A7S3HJG4"/>
<comment type="subcellular location">
    <subcellularLocation>
        <location evidence="1">Nucleus</location>
        <location evidence="1">Nucleolus</location>
    </subcellularLocation>
</comment>
<feature type="compositionally biased region" description="Basic and acidic residues" evidence="5">
    <location>
        <begin position="579"/>
        <end position="601"/>
    </location>
</feature>
<evidence type="ECO:0000256" key="4">
    <source>
        <dbReference type="SAM" id="Coils"/>
    </source>
</evidence>
<accession>A0A7S3HJG4</accession>
<dbReference type="GO" id="GO:0005730">
    <property type="term" value="C:nucleolus"/>
    <property type="evidence" value="ECO:0007669"/>
    <property type="project" value="UniProtKB-SubCell"/>
</dbReference>
<feature type="domain" description="MI" evidence="6">
    <location>
        <begin position="623"/>
        <end position="750"/>
    </location>
</feature>
<protein>
    <recommendedName>
        <fullName evidence="6">MI domain-containing protein</fullName>
    </recommendedName>
</protein>
<dbReference type="GO" id="GO:0042274">
    <property type="term" value="P:ribosomal small subunit biogenesis"/>
    <property type="evidence" value="ECO:0007669"/>
    <property type="project" value="TreeGrafter"/>
</dbReference>
<feature type="compositionally biased region" description="Acidic residues" evidence="5">
    <location>
        <begin position="92"/>
        <end position="107"/>
    </location>
</feature>
<evidence type="ECO:0000259" key="6">
    <source>
        <dbReference type="PROSITE" id="PS51366"/>
    </source>
</evidence>
<dbReference type="Gene3D" id="1.25.40.180">
    <property type="match status" value="1"/>
</dbReference>
<feature type="compositionally biased region" description="Acidic residues" evidence="5">
    <location>
        <begin position="201"/>
        <end position="216"/>
    </location>
</feature>
<dbReference type="InterPro" id="IPR003890">
    <property type="entry name" value="MIF4G-like_typ-3"/>
</dbReference>
<dbReference type="SMART" id="SM00543">
    <property type="entry name" value="MIF4G"/>
    <property type="match status" value="1"/>
</dbReference>
<dbReference type="InterPro" id="IPR050781">
    <property type="entry name" value="CWC22_splicing_factor"/>
</dbReference>
<evidence type="ECO:0000256" key="1">
    <source>
        <dbReference type="ARBA" id="ARBA00004604"/>
    </source>
</evidence>
<feature type="compositionally biased region" description="Acidic residues" evidence="5">
    <location>
        <begin position="145"/>
        <end position="174"/>
    </location>
</feature>
<organism evidence="7">
    <name type="scientific">Spumella elongata</name>
    <dbReference type="NCBI Taxonomy" id="89044"/>
    <lineage>
        <taxon>Eukaryota</taxon>
        <taxon>Sar</taxon>
        <taxon>Stramenopiles</taxon>
        <taxon>Ochrophyta</taxon>
        <taxon>Chrysophyceae</taxon>
        <taxon>Chromulinales</taxon>
        <taxon>Chromulinaceae</taxon>
        <taxon>Spumella</taxon>
    </lineage>
</organism>
<dbReference type="InterPro" id="IPR016024">
    <property type="entry name" value="ARM-type_fold"/>
</dbReference>
<dbReference type="Pfam" id="PF02854">
    <property type="entry name" value="MIF4G"/>
    <property type="match status" value="1"/>
</dbReference>
<name>A0A7S3HJG4_9STRA</name>
<evidence type="ECO:0000256" key="5">
    <source>
        <dbReference type="SAM" id="MobiDB-lite"/>
    </source>
</evidence>
<dbReference type="PROSITE" id="PS51366">
    <property type="entry name" value="MI"/>
    <property type="match status" value="1"/>
</dbReference>
<feature type="region of interest" description="Disordered" evidence="5">
    <location>
        <begin position="578"/>
        <end position="601"/>
    </location>
</feature>
<sequence>MDLARLSKLLGIDKGGSKKKAASKLNKEFDLYEGMGEGFGDFLMDLDDLTDMVEGKVDRKGVFYKDGADSDDEKAASRKSKSSKYGGGHMIDEDEQEASDIDDEDFDGNFSDEFSEDEEEGEGEEEDEEEGSESEGEEQSMSASEGEEEEEEENSENDDVADDESAGESEPSGEEDSRGDASDNEEVEDMEGSDDGFGSEGSEEGDSEEDEEDESSDAERARKEKEHALFTYKPVVGEDIYGRSTVVDAGAGDKPGKYVPPAKRKAALMEVDESSENVQSIRRQLNGLMNKLSDQSKDSIIRAIKSIFDRNSVTVASLVLKDAILAACAHPTQVMGNLIPIYAAIVAALHCSISIDVGAYMVENLTAVLVKSIADATAATKAGTETSQSSGYIGTKLPANALLLLVYLYNLRVLHHTLIVDIMNQLADCDPLNKSASMGEFVELKVELLECLINHCGVSIRGDDPMSLKTVVNTLSKRLASMPSLLEESEGDAGSSRLRFMFEALTDLKNNKSRRIQTTNAEAVKKLRKWLGAMKPILGQKQAGTSDPCLRVSLQDLLNAETKGRWWRTGASWVGKQQEAAEKEEAERKAASEKANKRVKSSKELSEEEKLLELAGKLGMNSATRRKIFVVMMSSRDVTDAFERLSRLELKGKEDREVARVLAQCCAQERTYNAFYTELAKLLCSQHRQYKITFQFVFWDTFKAMMESDEEEEGEAAILAERKAVNLARMLSSLICSFQLPLTIIKPIDIADLNGPMVLFLSTLLLAMFKEKISEEDFQNVLDRVATSKDFATVRDNILFFLQRYMPGIPKGLDPVASKLMKQRRKVAIRTFEAMSVLDISKGMMKEDDEM</sequence>